<dbReference type="EnsemblBacteria" id="ABC45521">
    <property type="protein sequence ID" value="ABC45521"/>
    <property type="gene ID" value="SRU_2482"/>
</dbReference>
<evidence type="ECO:0000313" key="4">
    <source>
        <dbReference type="Proteomes" id="UP000008674"/>
    </source>
</evidence>
<evidence type="ECO:0000256" key="1">
    <source>
        <dbReference type="SAM" id="MobiDB-lite"/>
    </source>
</evidence>
<protein>
    <submittedName>
        <fullName evidence="3">Uncharacterized protein</fullName>
    </submittedName>
</protein>
<feature type="region of interest" description="Disordered" evidence="1">
    <location>
        <begin position="1"/>
        <end position="62"/>
    </location>
</feature>
<feature type="transmembrane region" description="Helical" evidence="2">
    <location>
        <begin position="109"/>
        <end position="130"/>
    </location>
</feature>
<dbReference type="AlphaFoldDB" id="Q2RZQ1"/>
<feature type="transmembrane region" description="Helical" evidence="2">
    <location>
        <begin position="76"/>
        <end position="97"/>
    </location>
</feature>
<feature type="compositionally biased region" description="Basic and acidic residues" evidence="1">
    <location>
        <begin position="49"/>
        <end position="62"/>
    </location>
</feature>
<dbReference type="EMBL" id="CP000159">
    <property type="protein sequence ID" value="ABC45521.1"/>
    <property type="molecule type" value="Genomic_DNA"/>
</dbReference>
<evidence type="ECO:0000256" key="2">
    <source>
        <dbReference type="SAM" id="Phobius"/>
    </source>
</evidence>
<proteinExistence type="predicted"/>
<keyword evidence="2" id="KW-1133">Transmembrane helix</keyword>
<keyword evidence="4" id="KW-1185">Reference proteome</keyword>
<reference evidence="3 4" key="1">
    <citation type="journal article" date="2005" name="Proc. Natl. Acad. Sci. U.S.A.">
        <title>The genome of Salinibacter ruber: convergence and gene exchange among hyperhalophilic bacteria and archaea.</title>
        <authorList>
            <person name="Mongodin E.F."/>
            <person name="Nelson K.E."/>
            <person name="Daugherty S."/>
            <person name="Deboy R.T."/>
            <person name="Wister J."/>
            <person name="Khouri H."/>
            <person name="Weidman J."/>
            <person name="Walsh D.A."/>
            <person name="Papke R.T."/>
            <person name="Sanchez Perez G."/>
            <person name="Sharma A.K."/>
            <person name="Nesbo C.L."/>
            <person name="MacLeod D."/>
            <person name="Bapteste E."/>
            <person name="Doolittle W.F."/>
            <person name="Charlebois R.L."/>
            <person name="Legault B."/>
            <person name="Rodriguez-Valera F."/>
        </authorList>
    </citation>
    <scope>NUCLEOTIDE SEQUENCE [LARGE SCALE GENOMIC DNA]</scope>
    <source>
        <strain evidence="4">DSM 13855 / CECT 5946 / M31</strain>
    </source>
</reference>
<dbReference type="PATRIC" id="fig|309807.25.peg.2584"/>
<dbReference type="STRING" id="309807.SRU_2482"/>
<feature type="compositionally biased region" description="Polar residues" evidence="1">
    <location>
        <begin position="33"/>
        <end position="48"/>
    </location>
</feature>
<evidence type="ECO:0000313" key="3">
    <source>
        <dbReference type="EMBL" id="ABC45521.1"/>
    </source>
</evidence>
<dbReference type="HOGENOM" id="CLU_1276860_0_0_10"/>
<gene>
    <name evidence="3" type="ordered locus">SRU_2482</name>
</gene>
<dbReference type="KEGG" id="sru:SRU_2482"/>
<name>Q2RZQ1_SALRD</name>
<keyword evidence="2" id="KW-0472">Membrane</keyword>
<organism evidence="3 4">
    <name type="scientific">Salinibacter ruber (strain DSM 13855 / M31)</name>
    <dbReference type="NCBI Taxonomy" id="309807"/>
    <lineage>
        <taxon>Bacteria</taxon>
        <taxon>Pseudomonadati</taxon>
        <taxon>Rhodothermota</taxon>
        <taxon>Rhodothermia</taxon>
        <taxon>Rhodothermales</taxon>
        <taxon>Salinibacteraceae</taxon>
        <taxon>Salinibacter</taxon>
    </lineage>
</organism>
<keyword evidence="2" id="KW-0812">Transmembrane</keyword>
<accession>Q2RZQ1</accession>
<sequence length="216" mass="23420">MSEGRGEQASPKQLSQLKHSRVKKYTPSGFQFRRSSSVLNIPSGMNTRSGDRDAELPDRPRPSDVEVYRYGMPYRWLAYGTGGLVLLAVGAVGWVAVTGGLSEVNWGAYAGLATALVCGVTSVPTLLSELHLTEDRLRKTGPLRAGQEVRLDEVRRVFIGGASVELYSSSDVDPALTFHRKIQGSDDLIEKLVGRLPASAEIDHPSGELDGRLEIA</sequence>
<dbReference type="Proteomes" id="UP000008674">
    <property type="component" value="Chromosome"/>
</dbReference>